<dbReference type="Pfam" id="PF00534">
    <property type="entry name" value="Glycos_transf_1"/>
    <property type="match status" value="1"/>
</dbReference>
<protein>
    <recommendedName>
        <fullName evidence="5">Glycosyl transferase family 1</fullName>
    </recommendedName>
</protein>
<evidence type="ECO:0000259" key="2">
    <source>
        <dbReference type="Pfam" id="PF13579"/>
    </source>
</evidence>
<dbReference type="RefSeq" id="WP_098076989.1">
    <property type="nucleotide sequence ID" value="NZ_PDEQ01000007.1"/>
</dbReference>
<dbReference type="OrthoDB" id="9790710at2"/>
<dbReference type="PANTHER" id="PTHR45947:SF3">
    <property type="entry name" value="SULFOQUINOVOSYL TRANSFERASE SQD2"/>
    <property type="match status" value="1"/>
</dbReference>
<dbReference type="SUPFAM" id="SSF53756">
    <property type="entry name" value="UDP-Glycosyltransferase/glycogen phosphorylase"/>
    <property type="match status" value="1"/>
</dbReference>
<dbReference type="InterPro" id="IPR028098">
    <property type="entry name" value="Glyco_trans_4-like_N"/>
</dbReference>
<dbReference type="EMBL" id="PDEQ01000007">
    <property type="protein sequence ID" value="PEN12613.1"/>
    <property type="molecule type" value="Genomic_DNA"/>
</dbReference>
<evidence type="ECO:0000313" key="4">
    <source>
        <dbReference type="Proteomes" id="UP000220102"/>
    </source>
</evidence>
<dbReference type="GO" id="GO:0016757">
    <property type="term" value="F:glycosyltransferase activity"/>
    <property type="evidence" value="ECO:0007669"/>
    <property type="project" value="InterPro"/>
</dbReference>
<proteinExistence type="predicted"/>
<organism evidence="3 4">
    <name type="scientific">Longibacter salinarum</name>
    <dbReference type="NCBI Taxonomy" id="1850348"/>
    <lineage>
        <taxon>Bacteria</taxon>
        <taxon>Pseudomonadati</taxon>
        <taxon>Rhodothermota</taxon>
        <taxon>Rhodothermia</taxon>
        <taxon>Rhodothermales</taxon>
        <taxon>Salisaetaceae</taxon>
        <taxon>Longibacter</taxon>
    </lineage>
</organism>
<dbReference type="InterPro" id="IPR001296">
    <property type="entry name" value="Glyco_trans_1"/>
</dbReference>
<feature type="domain" description="Glycosyltransferase subfamily 4-like N-terminal" evidence="2">
    <location>
        <begin position="61"/>
        <end position="180"/>
    </location>
</feature>
<feature type="domain" description="Glycosyl transferase family 1" evidence="1">
    <location>
        <begin position="194"/>
        <end position="349"/>
    </location>
</feature>
<evidence type="ECO:0008006" key="5">
    <source>
        <dbReference type="Google" id="ProtNLM"/>
    </source>
</evidence>
<dbReference type="AlphaFoldDB" id="A0A2A8CVI0"/>
<accession>A0A2A8CVI0</accession>
<evidence type="ECO:0000259" key="1">
    <source>
        <dbReference type="Pfam" id="PF00534"/>
    </source>
</evidence>
<comment type="caution">
    <text evidence="3">The sequence shown here is derived from an EMBL/GenBank/DDBJ whole genome shotgun (WGS) entry which is preliminary data.</text>
</comment>
<dbReference type="InterPro" id="IPR050194">
    <property type="entry name" value="Glycosyltransferase_grp1"/>
</dbReference>
<evidence type="ECO:0000313" key="3">
    <source>
        <dbReference type="EMBL" id="PEN12613.1"/>
    </source>
</evidence>
<sequence>MTVLHVMPNVSRAFGGPTESLIGYVSAASTQGITAHIAAPGVGNEDREWLVNALPPSATLHEFTSLGRHAWVVAPGLWTWLVINGHRFDAVHVHGLFNPISSISARIAAARDMPLVMRPFGTLSKYTFSRRSKLKNLYFRLLDRPALLQANTIHFTTEAEREEAKRHNLSMTGRSHVIPPPWRGDIEEIDQDDKTKHPTVLFMSRLHPKKNVLGLLEAWQNVSQEHPRAELIIAGSGEDEYVDMLHARVRDLGIEHSVSFPGFVTGEDKARLLKTSWLFVLPSHQENFGVAVLEALAAGLPVVISDAVQLDAFVTANDLGKVVPRETPAISSALTTALDDPKWLSDRAKRAPTIVADQFSLEQIGKQLKAMYEAIS</sequence>
<dbReference type="Gene3D" id="3.40.50.2000">
    <property type="entry name" value="Glycogen Phosphorylase B"/>
    <property type="match status" value="2"/>
</dbReference>
<name>A0A2A8CVI0_9BACT</name>
<gene>
    <name evidence="3" type="ORF">CRI94_13945</name>
</gene>
<dbReference type="PANTHER" id="PTHR45947">
    <property type="entry name" value="SULFOQUINOVOSYL TRANSFERASE SQD2"/>
    <property type="match status" value="1"/>
</dbReference>
<keyword evidence="4" id="KW-1185">Reference proteome</keyword>
<dbReference type="Proteomes" id="UP000220102">
    <property type="component" value="Unassembled WGS sequence"/>
</dbReference>
<reference evidence="3 4" key="1">
    <citation type="submission" date="2017-10" db="EMBL/GenBank/DDBJ databases">
        <title>Draft genome of Longibacter Salinarum.</title>
        <authorList>
            <person name="Goh K.M."/>
            <person name="Shamsir M.S."/>
            <person name="Lim S.W."/>
        </authorList>
    </citation>
    <scope>NUCLEOTIDE SEQUENCE [LARGE SCALE GENOMIC DNA]</scope>
    <source>
        <strain evidence="3 4">KCTC 52045</strain>
    </source>
</reference>
<dbReference type="Pfam" id="PF13579">
    <property type="entry name" value="Glyco_trans_4_4"/>
    <property type="match status" value="1"/>
</dbReference>